<dbReference type="EMBL" id="JAIVGD010000018">
    <property type="protein sequence ID" value="KAH0754316.1"/>
    <property type="molecule type" value="Genomic_DNA"/>
</dbReference>
<comment type="caution">
    <text evidence="2">The sequence shown here is derived from an EMBL/GenBank/DDBJ whole genome shotgun (WGS) entry which is preliminary data.</text>
</comment>
<organism evidence="2 3">
    <name type="scientific">Solanum tuberosum</name>
    <name type="common">Potato</name>
    <dbReference type="NCBI Taxonomy" id="4113"/>
    <lineage>
        <taxon>Eukaryota</taxon>
        <taxon>Viridiplantae</taxon>
        <taxon>Streptophyta</taxon>
        <taxon>Embryophyta</taxon>
        <taxon>Tracheophyta</taxon>
        <taxon>Spermatophyta</taxon>
        <taxon>Magnoliopsida</taxon>
        <taxon>eudicotyledons</taxon>
        <taxon>Gunneridae</taxon>
        <taxon>Pentapetalae</taxon>
        <taxon>asterids</taxon>
        <taxon>lamiids</taxon>
        <taxon>Solanales</taxon>
        <taxon>Solanaceae</taxon>
        <taxon>Solanoideae</taxon>
        <taxon>Solaneae</taxon>
        <taxon>Solanum</taxon>
    </lineage>
</organism>
<feature type="compositionally biased region" description="Basic and acidic residues" evidence="1">
    <location>
        <begin position="111"/>
        <end position="125"/>
    </location>
</feature>
<keyword evidence="3" id="KW-1185">Reference proteome</keyword>
<reference evidence="2 3" key="1">
    <citation type="journal article" date="2021" name="bioRxiv">
        <title>Chromosome-scale and haplotype-resolved genome assembly of a tetraploid potato cultivar.</title>
        <authorList>
            <person name="Sun H."/>
            <person name="Jiao W.-B."/>
            <person name="Krause K."/>
            <person name="Campoy J.A."/>
            <person name="Goel M."/>
            <person name="Folz-Donahue K."/>
            <person name="Kukat C."/>
            <person name="Huettel B."/>
            <person name="Schneeberger K."/>
        </authorList>
    </citation>
    <scope>NUCLEOTIDE SEQUENCE [LARGE SCALE GENOMIC DNA]</scope>
    <source>
        <strain evidence="2">SolTubOtavaFocal</strain>
        <tissue evidence="2">Leaves</tissue>
    </source>
</reference>
<evidence type="ECO:0000256" key="1">
    <source>
        <dbReference type="SAM" id="MobiDB-lite"/>
    </source>
</evidence>
<feature type="region of interest" description="Disordered" evidence="1">
    <location>
        <begin position="69"/>
        <end position="125"/>
    </location>
</feature>
<evidence type="ECO:0000313" key="2">
    <source>
        <dbReference type="EMBL" id="KAH0754316.1"/>
    </source>
</evidence>
<accession>A0ABQ7UR87</accession>
<protein>
    <submittedName>
        <fullName evidence="2">Uncharacterized protein</fullName>
    </submittedName>
</protein>
<gene>
    <name evidence="2" type="ORF">KY290_024586</name>
</gene>
<name>A0ABQ7UR87_SOLTU</name>
<evidence type="ECO:0000313" key="3">
    <source>
        <dbReference type="Proteomes" id="UP000826656"/>
    </source>
</evidence>
<dbReference type="Proteomes" id="UP000826656">
    <property type="component" value="Unassembled WGS sequence"/>
</dbReference>
<feature type="compositionally biased region" description="Acidic residues" evidence="1">
    <location>
        <begin position="91"/>
        <end position="109"/>
    </location>
</feature>
<sequence length="207" mass="24113">MTRSLKRTVKLLIILERMEEKEEWWSLLVVTRGRKFIPGTCEEISDSSEEESDPDVVIVPQFVVEDENHNKGQTYLLRPRSLNKSKSKNDEESDEEESDDEESDEEGSDYGECKSSYKEDCDDHNKLTHPEVKEHVSVKETLPLIFRFKDEEPLPPEKEEWEKEIEDLFSEMNTCLLESHIGFTNPSVLPMQSGQLSECQMGNHRLF</sequence>
<proteinExistence type="predicted"/>